<dbReference type="InterPro" id="IPR019888">
    <property type="entry name" value="Tscrpt_reg_AsnC-like"/>
</dbReference>
<dbReference type="InterPro" id="IPR036390">
    <property type="entry name" value="WH_DNA-bd_sf"/>
</dbReference>
<dbReference type="Gene3D" id="1.10.10.10">
    <property type="entry name" value="Winged helix-like DNA-binding domain superfamily/Winged helix DNA-binding domain"/>
    <property type="match status" value="1"/>
</dbReference>
<dbReference type="Proteomes" id="UP000325723">
    <property type="component" value="Unassembled WGS sequence"/>
</dbReference>
<dbReference type="PROSITE" id="PS50956">
    <property type="entry name" value="HTH_ASNC_2"/>
    <property type="match status" value="1"/>
</dbReference>
<sequence>MMIELDKVDRLILEIVQLNGRLTNAEIASRVSLSAPASWKRLKRLEDEVIEGYHAHLNRKALGLDVFAFISITLDTHSEEAMDHFERGINELPSVLACHNVSGKYDYLLQVVVKSMDEFHILAMHKIRRLGNIKEMYTGFSLKEIKRCPILPI</sequence>
<comment type="caution">
    <text evidence="5">The sequence shown here is derived from an EMBL/GenBank/DDBJ whole genome shotgun (WGS) entry which is preliminary data.</text>
</comment>
<accession>A0A8H2NTE5</accession>
<dbReference type="InterPro" id="IPR019887">
    <property type="entry name" value="Tscrpt_reg_AsnC/Lrp_C"/>
</dbReference>
<keyword evidence="3" id="KW-0804">Transcription</keyword>
<dbReference type="PANTHER" id="PTHR30154:SF34">
    <property type="entry name" value="TRANSCRIPTIONAL REGULATOR AZLB"/>
    <property type="match status" value="1"/>
</dbReference>
<dbReference type="AlphaFoldDB" id="A0A8H2NTE5"/>
<feature type="domain" description="HTH asnC-type" evidence="4">
    <location>
        <begin position="5"/>
        <end position="65"/>
    </location>
</feature>
<dbReference type="SUPFAM" id="SSF54909">
    <property type="entry name" value="Dimeric alpha+beta barrel"/>
    <property type="match status" value="1"/>
</dbReference>
<dbReference type="GO" id="GO:0005829">
    <property type="term" value="C:cytosol"/>
    <property type="evidence" value="ECO:0007669"/>
    <property type="project" value="TreeGrafter"/>
</dbReference>
<dbReference type="Gene3D" id="3.30.70.920">
    <property type="match status" value="1"/>
</dbReference>
<dbReference type="SUPFAM" id="SSF46785">
    <property type="entry name" value="Winged helix' DNA-binding domain"/>
    <property type="match status" value="1"/>
</dbReference>
<dbReference type="SMART" id="SM00344">
    <property type="entry name" value="HTH_ASNC"/>
    <property type="match status" value="1"/>
</dbReference>
<keyword evidence="1" id="KW-0805">Transcription regulation</keyword>
<evidence type="ECO:0000313" key="5">
    <source>
        <dbReference type="EMBL" id="VVP13481.1"/>
    </source>
</evidence>
<gene>
    <name evidence="5" type="primary">lrp_4</name>
    <name evidence="5" type="ORF">PS900_03467</name>
</gene>
<evidence type="ECO:0000259" key="4">
    <source>
        <dbReference type="PROSITE" id="PS50956"/>
    </source>
</evidence>
<evidence type="ECO:0000256" key="3">
    <source>
        <dbReference type="ARBA" id="ARBA00023163"/>
    </source>
</evidence>
<dbReference type="PRINTS" id="PR00033">
    <property type="entry name" value="HTHASNC"/>
</dbReference>
<keyword evidence="2" id="KW-0238">DNA-binding</keyword>
<proteinExistence type="predicted"/>
<dbReference type="GO" id="GO:0043565">
    <property type="term" value="F:sequence-specific DNA binding"/>
    <property type="evidence" value="ECO:0007669"/>
    <property type="project" value="InterPro"/>
</dbReference>
<dbReference type="InterPro" id="IPR000485">
    <property type="entry name" value="AsnC-type_HTH_dom"/>
</dbReference>
<evidence type="ECO:0000256" key="1">
    <source>
        <dbReference type="ARBA" id="ARBA00023015"/>
    </source>
</evidence>
<organism evidence="5 6">
    <name type="scientific">Pseudomonas fluorescens</name>
    <dbReference type="NCBI Taxonomy" id="294"/>
    <lineage>
        <taxon>Bacteria</taxon>
        <taxon>Pseudomonadati</taxon>
        <taxon>Pseudomonadota</taxon>
        <taxon>Gammaproteobacteria</taxon>
        <taxon>Pseudomonadales</taxon>
        <taxon>Pseudomonadaceae</taxon>
        <taxon>Pseudomonas</taxon>
    </lineage>
</organism>
<dbReference type="PANTHER" id="PTHR30154">
    <property type="entry name" value="LEUCINE-RESPONSIVE REGULATORY PROTEIN"/>
    <property type="match status" value="1"/>
</dbReference>
<evidence type="ECO:0000313" key="6">
    <source>
        <dbReference type="Proteomes" id="UP000325723"/>
    </source>
</evidence>
<dbReference type="GO" id="GO:0043200">
    <property type="term" value="P:response to amino acid"/>
    <property type="evidence" value="ECO:0007669"/>
    <property type="project" value="TreeGrafter"/>
</dbReference>
<protein>
    <submittedName>
        <fullName evidence="5">Leucine-responsive regulatory protein</fullName>
    </submittedName>
</protein>
<dbReference type="InterPro" id="IPR011008">
    <property type="entry name" value="Dimeric_a/b-barrel"/>
</dbReference>
<evidence type="ECO:0000256" key="2">
    <source>
        <dbReference type="ARBA" id="ARBA00023125"/>
    </source>
</evidence>
<dbReference type="Pfam" id="PF01037">
    <property type="entry name" value="AsnC_trans_reg"/>
    <property type="match status" value="1"/>
</dbReference>
<name>A0A8H2NTE5_PSEFL</name>
<dbReference type="EMBL" id="CABVIE010000010">
    <property type="protein sequence ID" value="VVP13481.1"/>
    <property type="molecule type" value="Genomic_DNA"/>
</dbReference>
<dbReference type="InterPro" id="IPR036388">
    <property type="entry name" value="WH-like_DNA-bd_sf"/>
</dbReference>
<dbReference type="Pfam" id="PF13412">
    <property type="entry name" value="HTH_24"/>
    <property type="match status" value="1"/>
</dbReference>
<reference evidence="5 6" key="1">
    <citation type="submission" date="2019-09" db="EMBL/GenBank/DDBJ databases">
        <authorList>
            <person name="Chandra G."/>
            <person name="Truman W A."/>
        </authorList>
    </citation>
    <scope>NUCLEOTIDE SEQUENCE [LARGE SCALE GENOMIC DNA]</scope>
    <source>
        <strain evidence="5">PS900</strain>
    </source>
</reference>